<proteinExistence type="predicted"/>
<dbReference type="EMBL" id="FPBA01000014">
    <property type="protein sequence ID" value="SFT86119.1"/>
    <property type="molecule type" value="Genomic_DNA"/>
</dbReference>
<organism evidence="2 3">
    <name type="scientific">Geodermatophilus amargosae</name>
    <dbReference type="NCBI Taxonomy" id="1296565"/>
    <lineage>
        <taxon>Bacteria</taxon>
        <taxon>Bacillati</taxon>
        <taxon>Actinomycetota</taxon>
        <taxon>Actinomycetes</taxon>
        <taxon>Geodermatophilales</taxon>
        <taxon>Geodermatophilaceae</taxon>
        <taxon>Geodermatophilus</taxon>
    </lineage>
</organism>
<keyword evidence="1" id="KW-0812">Transmembrane</keyword>
<evidence type="ECO:0000256" key="1">
    <source>
        <dbReference type="SAM" id="Phobius"/>
    </source>
</evidence>
<evidence type="ECO:0000313" key="2">
    <source>
        <dbReference type="EMBL" id="SFT86119.1"/>
    </source>
</evidence>
<evidence type="ECO:0000313" key="3">
    <source>
        <dbReference type="Proteomes" id="UP000199546"/>
    </source>
</evidence>
<protein>
    <recommendedName>
        <fullName evidence="4">DUF417 family protein</fullName>
    </recommendedName>
</protein>
<gene>
    <name evidence="2" type="ORF">SAMN05660657_03541</name>
</gene>
<dbReference type="RefSeq" id="WP_139245927.1">
    <property type="nucleotide sequence ID" value="NZ_FPBA01000014.1"/>
</dbReference>
<sequence length="76" mass="7897">MGRAPRVVLLVLAGHLAGTFLSFVTAPEFVPVDGNPLLLTADGTFVVENLVLISAALVLVGRESRGSRSRHASAVS</sequence>
<reference evidence="3" key="1">
    <citation type="submission" date="2016-10" db="EMBL/GenBank/DDBJ databases">
        <authorList>
            <person name="Varghese N."/>
            <person name="Submissions S."/>
        </authorList>
    </citation>
    <scope>NUCLEOTIDE SEQUENCE [LARGE SCALE GENOMIC DNA]</scope>
    <source>
        <strain evidence="3">DSM 46136</strain>
    </source>
</reference>
<accession>A0A1I7BFZ5</accession>
<dbReference type="Proteomes" id="UP000199546">
    <property type="component" value="Unassembled WGS sequence"/>
</dbReference>
<keyword evidence="3" id="KW-1185">Reference proteome</keyword>
<dbReference type="OrthoDB" id="265224at2"/>
<dbReference type="AlphaFoldDB" id="A0A1I7BFZ5"/>
<name>A0A1I7BFZ5_9ACTN</name>
<keyword evidence="1" id="KW-1133">Transmembrane helix</keyword>
<keyword evidence="1" id="KW-0472">Membrane</keyword>
<evidence type="ECO:0008006" key="4">
    <source>
        <dbReference type="Google" id="ProtNLM"/>
    </source>
</evidence>
<feature type="transmembrane region" description="Helical" evidence="1">
    <location>
        <begin position="38"/>
        <end position="60"/>
    </location>
</feature>